<dbReference type="PANTHER" id="PTHR48081">
    <property type="entry name" value="AB HYDROLASE SUPERFAMILY PROTEIN C4A8.06C"/>
    <property type="match status" value="1"/>
</dbReference>
<feature type="domain" description="Alpha/beta hydrolase fold-3" evidence="3">
    <location>
        <begin position="79"/>
        <end position="283"/>
    </location>
</feature>
<accession>A0A6M6JV65</accession>
<dbReference type="Proteomes" id="UP000505377">
    <property type="component" value="Chromosome"/>
</dbReference>
<name>A0A6M6JV65_9PSEU</name>
<dbReference type="EMBL" id="CP053564">
    <property type="protein sequence ID" value="QJY50021.1"/>
    <property type="molecule type" value="Genomic_DNA"/>
</dbReference>
<dbReference type="AlphaFoldDB" id="A0A6M6JV65"/>
<reference evidence="4 5" key="1">
    <citation type="submission" date="2020-05" db="EMBL/GenBank/DDBJ databases">
        <authorList>
            <person name="Mo P."/>
        </authorList>
    </citation>
    <scope>NUCLEOTIDE SEQUENCE [LARGE SCALE GENOMIC DNA]</scope>
    <source>
        <strain evidence="4 5">Gen01</strain>
    </source>
</reference>
<dbReference type="SUPFAM" id="SSF53474">
    <property type="entry name" value="alpha/beta-Hydrolases"/>
    <property type="match status" value="1"/>
</dbReference>
<evidence type="ECO:0000256" key="2">
    <source>
        <dbReference type="ARBA" id="ARBA00022801"/>
    </source>
</evidence>
<evidence type="ECO:0000313" key="5">
    <source>
        <dbReference type="Proteomes" id="UP000505377"/>
    </source>
</evidence>
<dbReference type="InterPro" id="IPR019826">
    <property type="entry name" value="Carboxylesterase_B_AS"/>
</dbReference>
<dbReference type="Pfam" id="PF07859">
    <property type="entry name" value="Abhydrolase_3"/>
    <property type="match status" value="1"/>
</dbReference>
<dbReference type="GO" id="GO:0016787">
    <property type="term" value="F:hydrolase activity"/>
    <property type="evidence" value="ECO:0007669"/>
    <property type="project" value="UniProtKB-KW"/>
</dbReference>
<keyword evidence="5" id="KW-1185">Reference proteome</keyword>
<protein>
    <submittedName>
        <fullName evidence="4">Alpha/beta hydrolase</fullName>
    </submittedName>
</protein>
<proteinExistence type="inferred from homology"/>
<evidence type="ECO:0000259" key="3">
    <source>
        <dbReference type="Pfam" id="PF07859"/>
    </source>
</evidence>
<gene>
    <name evidence="4" type="ORF">HOP40_33170</name>
</gene>
<dbReference type="PANTHER" id="PTHR48081:SF8">
    <property type="entry name" value="ALPHA_BETA HYDROLASE FOLD-3 DOMAIN-CONTAINING PROTEIN-RELATED"/>
    <property type="match status" value="1"/>
</dbReference>
<organism evidence="4 5">
    <name type="scientific">Pseudonocardia broussonetiae</name>
    <dbReference type="NCBI Taxonomy" id="2736640"/>
    <lineage>
        <taxon>Bacteria</taxon>
        <taxon>Bacillati</taxon>
        <taxon>Actinomycetota</taxon>
        <taxon>Actinomycetes</taxon>
        <taxon>Pseudonocardiales</taxon>
        <taxon>Pseudonocardiaceae</taxon>
        <taxon>Pseudonocardia</taxon>
    </lineage>
</organism>
<dbReference type="KEGG" id="pbro:HOP40_33170"/>
<dbReference type="RefSeq" id="WP_172167039.1">
    <property type="nucleotide sequence ID" value="NZ_CP053564.1"/>
</dbReference>
<comment type="similarity">
    <text evidence="1">Belongs to the 'GDXG' lipolytic enzyme family.</text>
</comment>
<dbReference type="InterPro" id="IPR050300">
    <property type="entry name" value="GDXG_lipolytic_enzyme"/>
</dbReference>
<dbReference type="PROSITE" id="PS00122">
    <property type="entry name" value="CARBOXYLESTERASE_B_1"/>
    <property type="match status" value="1"/>
</dbReference>
<sequence length="311" mass="33144">MALDPQTQGLLEAMQAQGMKSFEQMSVSEARDAAMAFRGLQAEPAAVAAVHDRTIPGADGELPIRIFVPGGEGPLPVLTYFHGGGWVIGNLEVADKPCRALAAASGAIVVATQYRMAPETKFPGAVDDCYAALQWVAANAAEFGGDPSRLGVIGDSAGANLAAVVALKARDEGGPRIRAQVLTYPVTDATSDLPSRRENAEGYLLTAGSMDWFWRHYLREPGDGKNPYASPLLAADHSGLPPALVLTMEFDPLRDEGEAYAEKLKAAGVPVTLQRYDGLIHGTYWMTAAIERSGELYRAIAEFVRSELAVQ</sequence>
<dbReference type="InterPro" id="IPR013094">
    <property type="entry name" value="AB_hydrolase_3"/>
</dbReference>
<dbReference type="FunFam" id="3.40.50.1820:FF:000089">
    <property type="entry name" value="Alpha/beta hydrolase"/>
    <property type="match status" value="1"/>
</dbReference>
<evidence type="ECO:0000313" key="4">
    <source>
        <dbReference type="EMBL" id="QJY50021.1"/>
    </source>
</evidence>
<keyword evidence="2 4" id="KW-0378">Hydrolase</keyword>
<dbReference type="InterPro" id="IPR029058">
    <property type="entry name" value="AB_hydrolase_fold"/>
</dbReference>
<evidence type="ECO:0000256" key="1">
    <source>
        <dbReference type="ARBA" id="ARBA00010515"/>
    </source>
</evidence>
<dbReference type="Gene3D" id="3.40.50.1820">
    <property type="entry name" value="alpha/beta hydrolase"/>
    <property type="match status" value="1"/>
</dbReference>